<name>A0ABM7MQI3_9BURK</name>
<proteinExistence type="predicted"/>
<evidence type="ECO:0000313" key="1">
    <source>
        <dbReference type="EMBL" id="BCO28591.1"/>
    </source>
</evidence>
<keyword evidence="2" id="KW-1185">Reference proteome</keyword>
<organism evidence="1 2">
    <name type="scientific">Rhodoferax lithotrophicus</name>
    <dbReference type="NCBI Taxonomy" id="2798804"/>
    <lineage>
        <taxon>Bacteria</taxon>
        <taxon>Pseudomonadati</taxon>
        <taxon>Pseudomonadota</taxon>
        <taxon>Betaproteobacteria</taxon>
        <taxon>Burkholderiales</taxon>
        <taxon>Comamonadaceae</taxon>
        <taxon>Rhodoferax</taxon>
    </lineage>
</organism>
<protein>
    <submittedName>
        <fullName evidence="1">Uncharacterized protein</fullName>
    </submittedName>
</protein>
<gene>
    <name evidence="1" type="ORF">MIZ03_3500</name>
</gene>
<sequence length="75" mass="8276">MYIELPKKNVFGTSLYGKRIARPCCAQDIHRLIQAAPTQSGAYLLDMAASNPHLKAVRLSRNFGKEAALTADQPF</sequence>
<evidence type="ECO:0000313" key="2">
    <source>
        <dbReference type="Proteomes" id="UP000824366"/>
    </source>
</evidence>
<dbReference type="Proteomes" id="UP000824366">
    <property type="component" value="Chromosome"/>
</dbReference>
<reference evidence="1 2" key="1">
    <citation type="journal article" date="2021" name="Microbiol. Spectr.">
        <title>A Single Bacterium Capable of Oxidation and Reduction of Iron at Circumneutral pH.</title>
        <authorList>
            <person name="Kato S."/>
            <person name="Ohkuma M."/>
        </authorList>
    </citation>
    <scope>NUCLEOTIDE SEQUENCE [LARGE SCALE GENOMIC DNA]</scope>
    <source>
        <strain evidence="1 2">MIZ03</strain>
    </source>
</reference>
<accession>A0ABM7MQI3</accession>
<dbReference type="EMBL" id="AP024238">
    <property type="protein sequence ID" value="BCO28591.1"/>
    <property type="molecule type" value="Genomic_DNA"/>
</dbReference>